<dbReference type="SMART" id="SM00086">
    <property type="entry name" value="PAC"/>
    <property type="match status" value="1"/>
</dbReference>
<dbReference type="Proteomes" id="UP000199012">
    <property type="component" value="Unassembled WGS sequence"/>
</dbReference>
<dbReference type="InterPro" id="IPR000700">
    <property type="entry name" value="PAS-assoc_C"/>
</dbReference>
<dbReference type="Gene3D" id="3.60.40.10">
    <property type="entry name" value="PPM-type phosphatase domain"/>
    <property type="match status" value="1"/>
</dbReference>
<name>A0A1I1ADF6_9CELL</name>
<dbReference type="InterPro" id="IPR029016">
    <property type="entry name" value="GAF-like_dom_sf"/>
</dbReference>
<dbReference type="GO" id="GO:0016791">
    <property type="term" value="F:phosphatase activity"/>
    <property type="evidence" value="ECO:0007669"/>
    <property type="project" value="TreeGrafter"/>
</dbReference>
<dbReference type="PROSITE" id="PS50113">
    <property type="entry name" value="PAC"/>
    <property type="match status" value="1"/>
</dbReference>
<dbReference type="Gene3D" id="3.30.450.40">
    <property type="match status" value="1"/>
</dbReference>
<dbReference type="PANTHER" id="PTHR43156:SF2">
    <property type="entry name" value="STAGE II SPORULATION PROTEIN E"/>
    <property type="match status" value="1"/>
</dbReference>
<evidence type="ECO:0000313" key="5">
    <source>
        <dbReference type="Proteomes" id="UP000199012"/>
    </source>
</evidence>
<dbReference type="InterPro" id="IPR000014">
    <property type="entry name" value="PAS"/>
</dbReference>
<dbReference type="RefSeq" id="WP_090034390.1">
    <property type="nucleotide sequence ID" value="NZ_BONM01000020.1"/>
</dbReference>
<dbReference type="SUPFAM" id="SSF55785">
    <property type="entry name" value="PYP-like sensor domain (PAS domain)"/>
    <property type="match status" value="1"/>
</dbReference>
<dbReference type="InterPro" id="IPR001610">
    <property type="entry name" value="PAC"/>
</dbReference>
<evidence type="ECO:0000313" key="4">
    <source>
        <dbReference type="EMBL" id="SFB36035.1"/>
    </source>
</evidence>
<dbReference type="SUPFAM" id="SSF55781">
    <property type="entry name" value="GAF domain-like"/>
    <property type="match status" value="1"/>
</dbReference>
<accession>A0A1I1ADF6</accession>
<evidence type="ECO:0000256" key="1">
    <source>
        <dbReference type="ARBA" id="ARBA00022801"/>
    </source>
</evidence>
<dbReference type="InterPro" id="IPR052016">
    <property type="entry name" value="Bact_Sigma-Reg"/>
</dbReference>
<dbReference type="InterPro" id="IPR036457">
    <property type="entry name" value="PPM-type-like_dom_sf"/>
</dbReference>
<dbReference type="PANTHER" id="PTHR43156">
    <property type="entry name" value="STAGE II SPORULATION PROTEIN E-RELATED"/>
    <property type="match status" value="1"/>
</dbReference>
<dbReference type="InterPro" id="IPR035965">
    <property type="entry name" value="PAS-like_dom_sf"/>
</dbReference>
<feature type="domain" description="PAS" evidence="2">
    <location>
        <begin position="178"/>
        <end position="234"/>
    </location>
</feature>
<feature type="domain" description="PAC" evidence="3">
    <location>
        <begin position="235"/>
        <end position="289"/>
    </location>
</feature>
<dbReference type="Pfam" id="PF07228">
    <property type="entry name" value="SpoIIE"/>
    <property type="match status" value="1"/>
</dbReference>
<dbReference type="PROSITE" id="PS50112">
    <property type="entry name" value="PAS"/>
    <property type="match status" value="1"/>
</dbReference>
<dbReference type="SUPFAM" id="SSF81606">
    <property type="entry name" value="PP2C-like"/>
    <property type="match status" value="1"/>
</dbReference>
<protein>
    <submittedName>
        <fullName evidence="4">PAS domain S-box-containing protein</fullName>
    </submittedName>
</protein>
<keyword evidence="1" id="KW-0378">Hydrolase</keyword>
<reference evidence="4 5" key="1">
    <citation type="submission" date="2016-10" db="EMBL/GenBank/DDBJ databases">
        <authorList>
            <person name="de Groot N.N."/>
        </authorList>
    </citation>
    <scope>NUCLEOTIDE SEQUENCE [LARGE SCALE GENOMIC DNA]</scope>
    <source>
        <strain evidence="4 5">CGMCC 4.6945</strain>
    </source>
</reference>
<evidence type="ECO:0000259" key="2">
    <source>
        <dbReference type="PROSITE" id="PS50112"/>
    </source>
</evidence>
<dbReference type="EMBL" id="FOKA01000017">
    <property type="protein sequence ID" value="SFB36035.1"/>
    <property type="molecule type" value="Genomic_DNA"/>
</dbReference>
<dbReference type="Pfam" id="PF13426">
    <property type="entry name" value="PAS_9"/>
    <property type="match status" value="1"/>
</dbReference>
<dbReference type="AlphaFoldDB" id="A0A1I1ADF6"/>
<dbReference type="STRING" id="988821.SAMN05421867_11742"/>
<dbReference type="Gene3D" id="3.30.450.20">
    <property type="entry name" value="PAS domain"/>
    <property type="match status" value="1"/>
</dbReference>
<keyword evidence="5" id="KW-1185">Reference proteome</keyword>
<dbReference type="OrthoDB" id="319881at2"/>
<dbReference type="CDD" id="cd00130">
    <property type="entry name" value="PAS"/>
    <property type="match status" value="1"/>
</dbReference>
<gene>
    <name evidence="4" type="ORF">SAMN05421867_11742</name>
</gene>
<dbReference type="NCBIfam" id="TIGR00229">
    <property type="entry name" value="sensory_box"/>
    <property type="match status" value="1"/>
</dbReference>
<dbReference type="InterPro" id="IPR001932">
    <property type="entry name" value="PPM-type_phosphatase-like_dom"/>
</dbReference>
<sequence>MTEQLVGPDASAVPDGTAAAVPASLDLALVTGSAPAAVLLVDLERRTVVYTNPVAEQLAPAARLPVGLDAWSDLADLRDVEGAELSDTAHPLSRIARSEPVTGEAVSAARTSELGVERAPLWVVALPMLDAPMLPGHALVVLLPLARRGEVQAAIDAAQTQAELRDRAVLATGLSFTVADARADDLPLVWVNPAFTATTGYAPEEVLGKNCRFLQGPGTDDATRQRMRTALDAGQDVTVTLLNYRKDGTAFWNQVAMSPIHGPDGELTHFVGIQADVTARVLADEERDAALDAERRARSLAERAQQRLDLLARATTRLAGSLEVAEVRERLADLVLPRLGDWVMIASTDERGRVQEVSARHRDAARTPQLEAYVDRVRSALAPGPVIPALLQGRLARRIADYDAPSRREEREEWVTDPSVLDEGDGLGRSSVLIVALPGRQRVADVMVLARGPASPPHTDDDLDLALELGRRAGIILDNARLYQAQHRIAETLQRSLLLDLPAVPGVTAAARYRASESGAQVGGDFYELVDLPGGAVGVAVGDVVGHDVLAAARMGHLRGLLRAAAWGTPGRSTAAVVERVDELVVGLGIATIATLAYARLDREDGGWLLTSTSAGHPPLLLRHPDGQVASVDEARHLLLGVDPGPRTSAERHLPPGTTLLAYTDGLVERRGEHLQVGLDRLRAAVAAGPADPDALCDHLLAAMGDEGDDIALLAVRLEDPGTV</sequence>
<proteinExistence type="predicted"/>
<evidence type="ECO:0000259" key="3">
    <source>
        <dbReference type="PROSITE" id="PS50113"/>
    </source>
</evidence>
<organism evidence="4 5">
    <name type="scientific">Cellulomonas marina</name>
    <dbReference type="NCBI Taxonomy" id="988821"/>
    <lineage>
        <taxon>Bacteria</taxon>
        <taxon>Bacillati</taxon>
        <taxon>Actinomycetota</taxon>
        <taxon>Actinomycetes</taxon>
        <taxon>Micrococcales</taxon>
        <taxon>Cellulomonadaceae</taxon>
        <taxon>Cellulomonas</taxon>
    </lineage>
</organism>
<dbReference type="SMART" id="SM00331">
    <property type="entry name" value="PP2C_SIG"/>
    <property type="match status" value="1"/>
</dbReference>